<protein>
    <submittedName>
        <fullName evidence="3">Putative secreted protein</fullName>
    </submittedName>
</protein>
<evidence type="ECO:0000313" key="3">
    <source>
        <dbReference type="EMBL" id="MBC1173524.1"/>
    </source>
</evidence>
<feature type="compositionally biased region" description="Low complexity" evidence="1">
    <location>
        <begin position="233"/>
        <end position="244"/>
    </location>
</feature>
<keyword evidence="2" id="KW-0812">Transmembrane</keyword>
<evidence type="ECO:0000256" key="1">
    <source>
        <dbReference type="SAM" id="MobiDB-lite"/>
    </source>
</evidence>
<sequence>MKLDNVPFEVILIVGGIIGLIALITLIGVVWCMAARKRKNHHAHNHTNNVLKTDPVPVGYKRGSKMSNLEQQQQTPRPVSYTPTSNHDAPYVCSIMNNLETLRNYGSAGDELENVVEEYRKQRPTQPLLVNINGGEADGGKQVWGDHIHLQTFSDGASPTGKINNDVKILDPHMRLGTLKSTGILAGRLVASPQEEQQSHHGAYHWDCSDWVRRSHNPLPNITEVPGSEIPDSSSFHSNESNESQPKVPTVPQLSCIVDPARDIETLNEDLESDVIPDYSNHEDDPMASLSALNPLDSGSEDYRFSTAESYVRHPNSYLPRYNIQSDTDGERSSLMANGGTFDVPPVSIIESDEDQEEEEDGVTIPAYGFPASSSAMKARRRNRIEARDMELAMRQAGQEDDTLLGGGSGGYRRGSASDLSVHLCEIEDSEYEGDSNALSKIMQQTSV</sequence>
<feature type="region of interest" description="Disordered" evidence="1">
    <location>
        <begin position="219"/>
        <end position="250"/>
    </location>
</feature>
<accession>A0A7G3ANI0</accession>
<organism evidence="3">
    <name type="scientific">Lutzomyia longipalpis</name>
    <name type="common">Sand fly</name>
    <dbReference type="NCBI Taxonomy" id="7200"/>
    <lineage>
        <taxon>Eukaryota</taxon>
        <taxon>Metazoa</taxon>
        <taxon>Ecdysozoa</taxon>
        <taxon>Arthropoda</taxon>
        <taxon>Hexapoda</taxon>
        <taxon>Insecta</taxon>
        <taxon>Pterygota</taxon>
        <taxon>Neoptera</taxon>
        <taxon>Endopterygota</taxon>
        <taxon>Diptera</taxon>
        <taxon>Nematocera</taxon>
        <taxon>Psychodoidea</taxon>
        <taxon>Psychodidae</taxon>
        <taxon>Lutzomyia</taxon>
        <taxon>Lutzomyia</taxon>
    </lineage>
</organism>
<proteinExistence type="predicted"/>
<reference evidence="3" key="1">
    <citation type="journal article" date="2020" name="BMC">
        <title>Leishmania infection induces a limited differential gene expression in the sand fly midgut.</title>
        <authorList>
            <person name="Coutinho-Abreu I.V."/>
            <person name="Serafim T.D."/>
            <person name="Meneses C."/>
            <person name="Kamhawi S."/>
            <person name="Oliveira F."/>
            <person name="Valenzuela J.G."/>
        </authorList>
    </citation>
    <scope>NUCLEOTIDE SEQUENCE</scope>
    <source>
        <strain evidence="3">Jacobina</strain>
        <tissue evidence="3">Midgut</tissue>
    </source>
</reference>
<keyword evidence="2" id="KW-1133">Transmembrane helix</keyword>
<dbReference type="AlphaFoldDB" id="A0A7G3ANI0"/>
<feature type="compositionally biased region" description="Polar residues" evidence="1">
    <location>
        <begin position="65"/>
        <end position="84"/>
    </location>
</feature>
<name>A0A7G3ANI0_LUTLO</name>
<feature type="region of interest" description="Disordered" evidence="1">
    <location>
        <begin position="42"/>
        <end position="84"/>
    </location>
</feature>
<evidence type="ECO:0000256" key="2">
    <source>
        <dbReference type="SAM" id="Phobius"/>
    </source>
</evidence>
<keyword evidence="2" id="KW-0472">Membrane</keyword>
<dbReference type="VEuPathDB" id="VectorBase:LLONM1_009873"/>
<dbReference type="EMBL" id="GITU01004821">
    <property type="protein sequence ID" value="MBC1173524.1"/>
    <property type="molecule type" value="Transcribed_RNA"/>
</dbReference>
<feature type="transmembrane region" description="Helical" evidence="2">
    <location>
        <begin position="12"/>
        <end position="34"/>
    </location>
</feature>